<comment type="caution">
    <text evidence="3">The sequence shown here is derived from an EMBL/GenBank/DDBJ whole genome shotgun (WGS) entry which is preliminary data.</text>
</comment>
<reference evidence="3" key="2">
    <citation type="submission" date="2023-06" db="EMBL/GenBank/DDBJ databases">
        <authorList>
            <consortium name="Lawrence Berkeley National Laboratory"/>
            <person name="Haridas S."/>
            <person name="Hensen N."/>
            <person name="Bonometti L."/>
            <person name="Westerberg I."/>
            <person name="Brannstrom I.O."/>
            <person name="Guillou S."/>
            <person name="Cros-Aarteil S."/>
            <person name="Calhoun S."/>
            <person name="Kuo A."/>
            <person name="Mondo S."/>
            <person name="Pangilinan J."/>
            <person name="Riley R."/>
            <person name="Labutti K."/>
            <person name="Andreopoulos B."/>
            <person name="Lipzen A."/>
            <person name="Chen C."/>
            <person name="Yanf M."/>
            <person name="Daum C."/>
            <person name="Ng V."/>
            <person name="Clum A."/>
            <person name="Steindorff A."/>
            <person name="Ohm R."/>
            <person name="Martin F."/>
            <person name="Silar P."/>
            <person name="Natvig D."/>
            <person name="Lalanne C."/>
            <person name="Gautier V."/>
            <person name="Ament-Velasquez S.L."/>
            <person name="Kruys A."/>
            <person name="Hutchinson M.I."/>
            <person name="Powell A.J."/>
            <person name="Barry K."/>
            <person name="Miller A.N."/>
            <person name="Grigoriev I.V."/>
            <person name="Debuchy R."/>
            <person name="Gladieux P."/>
            <person name="Thoren M.H."/>
            <person name="Johannesson H."/>
        </authorList>
    </citation>
    <scope>NUCLEOTIDE SEQUENCE</scope>
    <source>
        <strain evidence="3">CBS 118394</strain>
    </source>
</reference>
<feature type="transmembrane region" description="Helical" evidence="2">
    <location>
        <begin position="27"/>
        <end position="50"/>
    </location>
</feature>
<evidence type="ECO:0000256" key="2">
    <source>
        <dbReference type="SAM" id="Phobius"/>
    </source>
</evidence>
<evidence type="ECO:0000313" key="3">
    <source>
        <dbReference type="EMBL" id="KAK3315888.1"/>
    </source>
</evidence>
<proteinExistence type="predicted"/>
<evidence type="ECO:0000256" key="1">
    <source>
        <dbReference type="SAM" id="MobiDB-lite"/>
    </source>
</evidence>
<keyword evidence="2" id="KW-0472">Membrane</keyword>
<gene>
    <name evidence="3" type="ORF">B0H66DRAFT_592164</name>
</gene>
<organism evidence="3 4">
    <name type="scientific">Apodospora peruviana</name>
    <dbReference type="NCBI Taxonomy" id="516989"/>
    <lineage>
        <taxon>Eukaryota</taxon>
        <taxon>Fungi</taxon>
        <taxon>Dikarya</taxon>
        <taxon>Ascomycota</taxon>
        <taxon>Pezizomycotina</taxon>
        <taxon>Sordariomycetes</taxon>
        <taxon>Sordariomycetidae</taxon>
        <taxon>Sordariales</taxon>
        <taxon>Lasiosphaeriaceae</taxon>
        <taxon>Apodospora</taxon>
    </lineage>
</organism>
<keyword evidence="2" id="KW-0812">Transmembrane</keyword>
<accession>A0AAE0M210</accession>
<keyword evidence="4" id="KW-1185">Reference proteome</keyword>
<dbReference type="AlphaFoldDB" id="A0AAE0M210"/>
<keyword evidence="2" id="KW-1133">Transmembrane helix</keyword>
<dbReference type="Proteomes" id="UP001283341">
    <property type="component" value="Unassembled WGS sequence"/>
</dbReference>
<feature type="region of interest" description="Disordered" evidence="1">
    <location>
        <begin position="59"/>
        <end position="119"/>
    </location>
</feature>
<reference evidence="3" key="1">
    <citation type="journal article" date="2023" name="Mol. Phylogenet. Evol.">
        <title>Genome-scale phylogeny and comparative genomics of the fungal order Sordariales.</title>
        <authorList>
            <person name="Hensen N."/>
            <person name="Bonometti L."/>
            <person name="Westerberg I."/>
            <person name="Brannstrom I.O."/>
            <person name="Guillou S."/>
            <person name="Cros-Aarteil S."/>
            <person name="Calhoun S."/>
            <person name="Haridas S."/>
            <person name="Kuo A."/>
            <person name="Mondo S."/>
            <person name="Pangilinan J."/>
            <person name="Riley R."/>
            <person name="LaButti K."/>
            <person name="Andreopoulos B."/>
            <person name="Lipzen A."/>
            <person name="Chen C."/>
            <person name="Yan M."/>
            <person name="Daum C."/>
            <person name="Ng V."/>
            <person name="Clum A."/>
            <person name="Steindorff A."/>
            <person name="Ohm R.A."/>
            <person name="Martin F."/>
            <person name="Silar P."/>
            <person name="Natvig D.O."/>
            <person name="Lalanne C."/>
            <person name="Gautier V."/>
            <person name="Ament-Velasquez S.L."/>
            <person name="Kruys A."/>
            <person name="Hutchinson M.I."/>
            <person name="Powell A.J."/>
            <person name="Barry K."/>
            <person name="Miller A.N."/>
            <person name="Grigoriev I.V."/>
            <person name="Debuchy R."/>
            <person name="Gladieux P."/>
            <person name="Hiltunen Thoren M."/>
            <person name="Johannesson H."/>
        </authorList>
    </citation>
    <scope>NUCLEOTIDE SEQUENCE</scope>
    <source>
        <strain evidence="3">CBS 118394</strain>
    </source>
</reference>
<feature type="compositionally biased region" description="Low complexity" evidence="1">
    <location>
        <begin position="81"/>
        <end position="93"/>
    </location>
</feature>
<dbReference type="EMBL" id="JAUEDM010000005">
    <property type="protein sequence ID" value="KAK3315888.1"/>
    <property type="molecule type" value="Genomic_DNA"/>
</dbReference>
<evidence type="ECO:0000313" key="4">
    <source>
        <dbReference type="Proteomes" id="UP001283341"/>
    </source>
</evidence>
<protein>
    <submittedName>
        <fullName evidence="3">Uncharacterized protein</fullName>
    </submittedName>
</protein>
<feature type="compositionally biased region" description="Polar residues" evidence="1">
    <location>
        <begin position="99"/>
        <end position="119"/>
    </location>
</feature>
<name>A0AAE0M210_9PEZI</name>
<sequence>MDPGRQRSRQSNHVREHDIPDFKALPLLWPFLAVLFLFVCILTITLEYLLHTLPNEVDRNAIPHDSPNIPAKRGHRHQHNTSSTSSTYVTSILTERRGTSNWHPNATSVRTPRRSASTPVITHTTLTTSNVIRAANAPGTNPNPDPIADPDPIPIAEPDPRPPTFVYANTVPITTHITWADKWYGEAQHPFARTPLFPGEDPGSKCIYAYQGIVIISNSSSCLAYIDNWRWLR</sequence>